<sequence>MAEGYVHWNGELNTEATQLLRAGGAMCVLPTKVGYIIATTDSAGLERKFAVKNRKRNKPAVVLCGSMEELETLAQLTPEIRDFYQKNWDADILMGCILPWRAEAAEKYIPEEGEARNLVRDGRGTSCFVIRYGKAAEQIAAELWEKDKKLVFASSANPSGRGNRGKVEGIGTDIATEADLVIEADDYVTSIQPDASEATRWEQGVMVSFVDAAGNLVPEQNGQRMVTPAPVLIRKGVYLDRILQLLSESFLSWDFRQGAYY</sequence>
<protein>
    <submittedName>
        <fullName evidence="2">Sua5/YciO/YrdC/YwlC family protein</fullName>
    </submittedName>
</protein>
<evidence type="ECO:0000313" key="3">
    <source>
        <dbReference type="Proteomes" id="UP001219297"/>
    </source>
</evidence>
<keyword evidence="3" id="KW-1185">Reference proteome</keyword>
<dbReference type="Gene3D" id="3.90.870.10">
    <property type="entry name" value="DHBP synthase"/>
    <property type="match status" value="1"/>
</dbReference>
<evidence type="ECO:0000259" key="1">
    <source>
        <dbReference type="PROSITE" id="PS51163"/>
    </source>
</evidence>
<gene>
    <name evidence="2" type="ORF">PWJ81_01795</name>
</gene>
<name>A0ABT5V6L6_9ACTO</name>
<evidence type="ECO:0000313" key="2">
    <source>
        <dbReference type="EMBL" id="MDE1655801.1"/>
    </source>
</evidence>
<organism evidence="2 3">
    <name type="scientific">Actinotignum sanguinis</name>
    <dbReference type="NCBI Taxonomy" id="1445614"/>
    <lineage>
        <taxon>Bacteria</taxon>
        <taxon>Bacillati</taxon>
        <taxon>Actinomycetota</taxon>
        <taxon>Actinomycetes</taxon>
        <taxon>Actinomycetales</taxon>
        <taxon>Actinomycetaceae</taxon>
        <taxon>Actinotignum</taxon>
    </lineage>
</organism>
<dbReference type="Proteomes" id="UP001219297">
    <property type="component" value="Unassembled WGS sequence"/>
</dbReference>
<dbReference type="InterPro" id="IPR017945">
    <property type="entry name" value="DHBP_synth_RibB-like_a/b_dom"/>
</dbReference>
<feature type="domain" description="YrdC-like" evidence="1">
    <location>
        <begin position="10"/>
        <end position="238"/>
    </location>
</feature>
<accession>A0ABT5V6L6</accession>
<dbReference type="Pfam" id="PF01300">
    <property type="entry name" value="Sua5_yciO_yrdC"/>
    <property type="match status" value="1"/>
</dbReference>
<dbReference type="SUPFAM" id="SSF55821">
    <property type="entry name" value="YrdC/RibB"/>
    <property type="match status" value="1"/>
</dbReference>
<dbReference type="EMBL" id="JARBHI010000003">
    <property type="protein sequence ID" value="MDE1655801.1"/>
    <property type="molecule type" value="Genomic_DNA"/>
</dbReference>
<dbReference type="RefSeq" id="WP_274732419.1">
    <property type="nucleotide sequence ID" value="NZ_CAMXYX010000001.1"/>
</dbReference>
<proteinExistence type="predicted"/>
<dbReference type="PROSITE" id="PS51163">
    <property type="entry name" value="YRDC"/>
    <property type="match status" value="1"/>
</dbReference>
<dbReference type="GeneID" id="83608780"/>
<dbReference type="InterPro" id="IPR006070">
    <property type="entry name" value="Sua5-like_dom"/>
</dbReference>
<reference evidence="2 3" key="1">
    <citation type="submission" date="2023-02" db="EMBL/GenBank/DDBJ databases">
        <title>Defining the Infant Male Urobiome and Moving Towards Mechanisms in Urobiome Research.</title>
        <authorList>
            <person name="Reasoner S."/>
            <person name="Flores V."/>
            <person name="Van Horn G."/>
            <person name="Morales G."/>
            <person name="Peard L."/>
            <person name="Abelson B."/>
            <person name="Manuel C."/>
            <person name="Lee J."/>
            <person name="Baker B."/>
            <person name="Williams T."/>
            <person name="Schmitz J."/>
            <person name="Clayton D."/>
            <person name="Hadjifrangiskou M."/>
        </authorList>
    </citation>
    <scope>NUCLEOTIDE SEQUENCE [LARGE SCALE GENOMIC DNA]</scope>
    <source>
        <strain evidence="2 3">AS1053</strain>
    </source>
</reference>
<comment type="caution">
    <text evidence="2">The sequence shown here is derived from an EMBL/GenBank/DDBJ whole genome shotgun (WGS) entry which is preliminary data.</text>
</comment>